<dbReference type="PANTHER" id="PTHR43825">
    <property type="entry name" value="PYRUVATE DEHYDROGENASE E1 COMPONENT"/>
    <property type="match status" value="1"/>
</dbReference>
<dbReference type="AlphaFoldDB" id="X0W376"/>
<evidence type="ECO:0000313" key="3">
    <source>
        <dbReference type="EMBL" id="GAG07186.1"/>
    </source>
</evidence>
<dbReference type="PANTHER" id="PTHR43825:SF1">
    <property type="entry name" value="TRANSKETOLASE-LIKE PYRIMIDINE-BINDING DOMAIN-CONTAINING PROTEIN"/>
    <property type="match status" value="1"/>
</dbReference>
<sequence length="228" mass="24878">ARLNDINATNVKMVSTHCGLSVGEDGPTHQTVDDMGSFLGLFNTHVLEPSDANQTDHIIRFIASHYGNFYVRMGRHKFEVILKEDGTPFYDEKYKFEYGKADIIREGDLVTVVATGSTVNIAVNVADELKEKGISVEVIGMSSIKQIDTDVLVASLGKTGKLITIEDHNPQNGWASQINSVVAQEGLSVVINNLAVREYQLSGKPLELYDEAGIGPDDLKKSIQAIVS</sequence>
<dbReference type="Pfam" id="PF02780">
    <property type="entry name" value="Transketolase_C"/>
    <property type="match status" value="1"/>
</dbReference>
<dbReference type="InterPro" id="IPR051157">
    <property type="entry name" value="PDH/Transketolase"/>
</dbReference>
<dbReference type="EMBL" id="BARS01027027">
    <property type="protein sequence ID" value="GAG07186.1"/>
    <property type="molecule type" value="Genomic_DNA"/>
</dbReference>
<reference evidence="3" key="1">
    <citation type="journal article" date="2014" name="Front. Microbiol.">
        <title>High frequency of phylogenetically diverse reductive dehalogenase-homologous genes in deep subseafloor sedimentary metagenomes.</title>
        <authorList>
            <person name="Kawai M."/>
            <person name="Futagami T."/>
            <person name="Toyoda A."/>
            <person name="Takaki Y."/>
            <person name="Nishi S."/>
            <person name="Hori S."/>
            <person name="Arai W."/>
            <person name="Tsubouchi T."/>
            <person name="Morono Y."/>
            <person name="Uchiyama I."/>
            <person name="Ito T."/>
            <person name="Fujiyama A."/>
            <person name="Inagaki F."/>
            <person name="Takami H."/>
        </authorList>
    </citation>
    <scope>NUCLEOTIDE SEQUENCE</scope>
    <source>
        <strain evidence="3">Expedition CK06-06</strain>
    </source>
</reference>
<dbReference type="Gene3D" id="3.40.50.920">
    <property type="match status" value="1"/>
</dbReference>
<name>X0W376_9ZZZZ</name>
<dbReference type="SUPFAM" id="SSF52922">
    <property type="entry name" value="TK C-terminal domain-like"/>
    <property type="match status" value="1"/>
</dbReference>
<dbReference type="Gene3D" id="3.40.50.970">
    <property type="match status" value="1"/>
</dbReference>
<feature type="non-terminal residue" evidence="3">
    <location>
        <position position="1"/>
    </location>
</feature>
<accession>X0W376</accession>
<evidence type="ECO:0008006" key="4">
    <source>
        <dbReference type="Google" id="ProtNLM"/>
    </source>
</evidence>
<feature type="domain" description="Transketolase-like pyrimidine-binding" evidence="1">
    <location>
        <begin position="7"/>
        <end position="76"/>
    </location>
</feature>
<gene>
    <name evidence="3" type="ORF">S01H1_42490</name>
</gene>
<comment type="caution">
    <text evidence="3">The sequence shown here is derived from an EMBL/GenBank/DDBJ whole genome shotgun (WGS) entry which is preliminary data.</text>
</comment>
<dbReference type="InterPro" id="IPR005475">
    <property type="entry name" value="Transketolase-like_Pyr-bd"/>
</dbReference>
<organism evidence="3">
    <name type="scientific">marine sediment metagenome</name>
    <dbReference type="NCBI Taxonomy" id="412755"/>
    <lineage>
        <taxon>unclassified sequences</taxon>
        <taxon>metagenomes</taxon>
        <taxon>ecological metagenomes</taxon>
    </lineage>
</organism>
<evidence type="ECO:0000259" key="1">
    <source>
        <dbReference type="Pfam" id="PF02779"/>
    </source>
</evidence>
<feature type="domain" description="Transketolase C-terminal" evidence="2">
    <location>
        <begin position="99"/>
        <end position="218"/>
    </location>
</feature>
<dbReference type="Pfam" id="PF02779">
    <property type="entry name" value="Transket_pyr"/>
    <property type="match status" value="1"/>
</dbReference>
<protein>
    <recommendedName>
        <fullName evidence="4">Transketolase-like pyrimidine-binding domain-containing protein</fullName>
    </recommendedName>
</protein>
<dbReference type="InterPro" id="IPR029061">
    <property type="entry name" value="THDP-binding"/>
</dbReference>
<proteinExistence type="predicted"/>
<dbReference type="InterPro" id="IPR033248">
    <property type="entry name" value="Transketolase_C"/>
</dbReference>
<dbReference type="InterPro" id="IPR009014">
    <property type="entry name" value="Transketo_C/PFOR_II"/>
</dbReference>
<dbReference type="SUPFAM" id="SSF52518">
    <property type="entry name" value="Thiamin diphosphate-binding fold (THDP-binding)"/>
    <property type="match status" value="1"/>
</dbReference>
<evidence type="ECO:0000259" key="2">
    <source>
        <dbReference type="Pfam" id="PF02780"/>
    </source>
</evidence>